<dbReference type="Pfam" id="PF12773">
    <property type="entry name" value="DZR"/>
    <property type="match status" value="1"/>
</dbReference>
<keyword evidence="1" id="KW-0812">Transmembrane</keyword>
<evidence type="ECO:0000313" key="4">
    <source>
        <dbReference type="Proteomes" id="UP000824111"/>
    </source>
</evidence>
<evidence type="ECO:0000313" key="3">
    <source>
        <dbReference type="EMBL" id="HIU49388.1"/>
    </source>
</evidence>
<evidence type="ECO:0000259" key="2">
    <source>
        <dbReference type="Pfam" id="PF12773"/>
    </source>
</evidence>
<dbReference type="Proteomes" id="UP000824111">
    <property type="component" value="Unassembled WGS sequence"/>
</dbReference>
<feature type="transmembrane region" description="Helical" evidence="1">
    <location>
        <begin position="110"/>
        <end position="132"/>
    </location>
</feature>
<comment type="caution">
    <text evidence="3">The sequence shown here is derived from an EMBL/GenBank/DDBJ whole genome shotgun (WGS) entry which is preliminary data.</text>
</comment>
<accession>A0A9D1S7K5</accession>
<reference evidence="3" key="2">
    <citation type="journal article" date="2021" name="PeerJ">
        <title>Extensive microbial diversity within the chicken gut microbiome revealed by metagenomics and culture.</title>
        <authorList>
            <person name="Gilroy R."/>
            <person name="Ravi A."/>
            <person name="Getino M."/>
            <person name="Pursley I."/>
            <person name="Horton D.L."/>
            <person name="Alikhan N.F."/>
            <person name="Baker D."/>
            <person name="Gharbi K."/>
            <person name="Hall N."/>
            <person name="Watson M."/>
            <person name="Adriaenssens E.M."/>
            <person name="Foster-Nyarko E."/>
            <person name="Jarju S."/>
            <person name="Secka A."/>
            <person name="Antonio M."/>
            <person name="Oren A."/>
            <person name="Chaudhuri R.R."/>
            <person name="La Ragione R."/>
            <person name="Hildebrand F."/>
            <person name="Pallen M.J."/>
        </authorList>
    </citation>
    <scope>NUCLEOTIDE SEQUENCE</scope>
    <source>
        <strain evidence="3">ChiSjej4B22-9803</strain>
    </source>
</reference>
<feature type="domain" description="DZANK-type" evidence="2">
    <location>
        <begin position="4"/>
        <end position="54"/>
    </location>
</feature>
<sequence length="151" mass="16082">MKTCPKCGELNGDNSAACFKCGAKLETSGGAAYQKKCPKCGRIYDAKEELCAHCPDTPLAVYAPVESVYTYVDRSGSFWINCLRIIAGISFVVLVIVGIVNGVMTGGLEGFFSFLGSFVIALVSLAAVMVFLDMATDVRTIKNALSEDGEE</sequence>
<gene>
    <name evidence="3" type="ORF">IAB04_08465</name>
</gene>
<feature type="transmembrane region" description="Helical" evidence="1">
    <location>
        <begin position="82"/>
        <end position="104"/>
    </location>
</feature>
<keyword evidence="1" id="KW-0472">Membrane</keyword>
<protein>
    <submittedName>
        <fullName evidence="3">Zinc ribbon domain-containing protein</fullName>
    </submittedName>
</protein>
<keyword evidence="1" id="KW-1133">Transmembrane helix</keyword>
<organism evidence="3 4">
    <name type="scientific">Candidatus Avimonoglobus intestinipullorum</name>
    <dbReference type="NCBI Taxonomy" id="2840699"/>
    <lineage>
        <taxon>Bacteria</taxon>
        <taxon>Bacillati</taxon>
        <taxon>Bacillota</taxon>
        <taxon>Clostridia</taxon>
        <taxon>Eubacteriales</taxon>
        <taxon>Candidatus Avimonoglobus</taxon>
    </lineage>
</organism>
<name>A0A9D1S7K5_9FIRM</name>
<reference evidence="3" key="1">
    <citation type="submission" date="2020-10" db="EMBL/GenBank/DDBJ databases">
        <authorList>
            <person name="Gilroy R."/>
        </authorList>
    </citation>
    <scope>NUCLEOTIDE SEQUENCE</scope>
    <source>
        <strain evidence="3">ChiSjej4B22-9803</strain>
    </source>
</reference>
<proteinExistence type="predicted"/>
<dbReference type="EMBL" id="DVND01000213">
    <property type="protein sequence ID" value="HIU49388.1"/>
    <property type="molecule type" value="Genomic_DNA"/>
</dbReference>
<dbReference type="AlphaFoldDB" id="A0A9D1S7K5"/>
<evidence type="ECO:0000256" key="1">
    <source>
        <dbReference type="SAM" id="Phobius"/>
    </source>
</evidence>
<dbReference type="InterPro" id="IPR025874">
    <property type="entry name" value="DZR"/>
</dbReference>